<sequence>MKNNNQELNQLTKDSLKTALMQLLAENSVEEIKVTSLTKRAGVSRMAYYRNYPSITALYHELYDDYFRQFFQSNLKYLIDNQQQTFWVALFEFIFEHQKAAKILLSTKENPHFLDYLNQVFCNPIEHITDRYLIRGVVGNVFNVLTEWVQNEFDLTPSEIAPLCVNLTENIKIESQPFTTIQKYGE</sequence>
<name>A0A1T4JJL3_9LACT</name>
<evidence type="ECO:0000256" key="2">
    <source>
        <dbReference type="PROSITE-ProRule" id="PRU00335"/>
    </source>
</evidence>
<evidence type="ECO:0000313" key="5">
    <source>
        <dbReference type="Proteomes" id="UP000189941"/>
    </source>
</evidence>
<dbReference type="PANTHER" id="PTHR43479">
    <property type="entry name" value="ACREF/ENVCD OPERON REPRESSOR-RELATED"/>
    <property type="match status" value="1"/>
</dbReference>
<keyword evidence="5" id="KW-1185">Reference proteome</keyword>
<dbReference type="GO" id="GO:0003677">
    <property type="term" value="F:DNA binding"/>
    <property type="evidence" value="ECO:0007669"/>
    <property type="project" value="UniProtKB-UniRule"/>
</dbReference>
<dbReference type="PANTHER" id="PTHR43479:SF11">
    <property type="entry name" value="ACREF_ENVCD OPERON REPRESSOR-RELATED"/>
    <property type="match status" value="1"/>
</dbReference>
<dbReference type="Proteomes" id="UP000189941">
    <property type="component" value="Unassembled WGS sequence"/>
</dbReference>
<dbReference type="InterPro" id="IPR009057">
    <property type="entry name" value="Homeodomain-like_sf"/>
</dbReference>
<dbReference type="InterPro" id="IPR001647">
    <property type="entry name" value="HTH_TetR"/>
</dbReference>
<dbReference type="InterPro" id="IPR039532">
    <property type="entry name" value="TetR_C_Firmicutes"/>
</dbReference>
<organism evidence="4 5">
    <name type="scientific">Globicatella sulfidifaciens DSM 15739</name>
    <dbReference type="NCBI Taxonomy" id="1121925"/>
    <lineage>
        <taxon>Bacteria</taxon>
        <taxon>Bacillati</taxon>
        <taxon>Bacillota</taxon>
        <taxon>Bacilli</taxon>
        <taxon>Lactobacillales</taxon>
        <taxon>Aerococcaceae</taxon>
        <taxon>Globicatella</taxon>
    </lineage>
</organism>
<proteinExistence type="predicted"/>
<dbReference type="OrthoDB" id="9810250at2"/>
<gene>
    <name evidence="4" type="ORF">SAMN02746011_00035</name>
</gene>
<feature type="domain" description="HTH tetR-type" evidence="3">
    <location>
        <begin position="10"/>
        <end position="70"/>
    </location>
</feature>
<dbReference type="PROSITE" id="PS50977">
    <property type="entry name" value="HTH_TETR_2"/>
    <property type="match status" value="1"/>
</dbReference>
<feature type="DNA-binding region" description="H-T-H motif" evidence="2">
    <location>
        <begin position="33"/>
        <end position="52"/>
    </location>
</feature>
<keyword evidence="1 2" id="KW-0238">DNA-binding</keyword>
<protein>
    <submittedName>
        <fullName evidence="4">Transcriptional regulator, TetR family</fullName>
    </submittedName>
</protein>
<reference evidence="5" key="1">
    <citation type="submission" date="2017-02" db="EMBL/GenBank/DDBJ databases">
        <authorList>
            <person name="Varghese N."/>
            <person name="Submissions S."/>
        </authorList>
    </citation>
    <scope>NUCLEOTIDE SEQUENCE [LARGE SCALE GENOMIC DNA]</scope>
    <source>
        <strain evidence="5">DSM 15739</strain>
    </source>
</reference>
<dbReference type="RefSeq" id="WP_078754925.1">
    <property type="nucleotide sequence ID" value="NZ_FUWO01000001.1"/>
</dbReference>
<dbReference type="EMBL" id="FUWO01000001">
    <property type="protein sequence ID" value="SJZ30356.1"/>
    <property type="molecule type" value="Genomic_DNA"/>
</dbReference>
<evidence type="ECO:0000256" key="1">
    <source>
        <dbReference type="ARBA" id="ARBA00023125"/>
    </source>
</evidence>
<accession>A0A1T4JJL3</accession>
<dbReference type="SUPFAM" id="SSF46689">
    <property type="entry name" value="Homeodomain-like"/>
    <property type="match status" value="1"/>
</dbReference>
<dbReference type="AlphaFoldDB" id="A0A1T4JJL3"/>
<dbReference type="STRING" id="1121925.SAMN02746011_00035"/>
<evidence type="ECO:0000259" key="3">
    <source>
        <dbReference type="PROSITE" id="PS50977"/>
    </source>
</evidence>
<dbReference type="Pfam" id="PF14278">
    <property type="entry name" value="TetR_C_8"/>
    <property type="match status" value="1"/>
</dbReference>
<evidence type="ECO:0000313" key="4">
    <source>
        <dbReference type="EMBL" id="SJZ30356.1"/>
    </source>
</evidence>
<dbReference type="Gene3D" id="1.10.357.10">
    <property type="entry name" value="Tetracycline Repressor, domain 2"/>
    <property type="match status" value="1"/>
</dbReference>
<dbReference type="InterPro" id="IPR050624">
    <property type="entry name" value="HTH-type_Tx_Regulator"/>
</dbReference>